<dbReference type="InterPro" id="IPR009057">
    <property type="entry name" value="Homeodomain-like_sf"/>
</dbReference>
<keyword evidence="4" id="KW-1133">Transmembrane helix</keyword>
<dbReference type="PANTHER" id="PTHR43280">
    <property type="entry name" value="ARAC-FAMILY TRANSCRIPTIONAL REGULATOR"/>
    <property type="match status" value="1"/>
</dbReference>
<feature type="domain" description="HTH araC/xylS-type" evidence="5">
    <location>
        <begin position="272"/>
        <end position="373"/>
    </location>
</feature>
<feature type="transmembrane region" description="Helical" evidence="4">
    <location>
        <begin position="6"/>
        <end position="25"/>
    </location>
</feature>
<dbReference type="Pfam" id="PF12833">
    <property type="entry name" value="HTH_18"/>
    <property type="match status" value="1"/>
</dbReference>
<dbReference type="SUPFAM" id="SSF46689">
    <property type="entry name" value="Homeodomain-like"/>
    <property type="match status" value="1"/>
</dbReference>
<proteinExistence type="predicted"/>
<evidence type="ECO:0000256" key="2">
    <source>
        <dbReference type="ARBA" id="ARBA00023125"/>
    </source>
</evidence>
<evidence type="ECO:0000256" key="3">
    <source>
        <dbReference type="ARBA" id="ARBA00023163"/>
    </source>
</evidence>
<evidence type="ECO:0000313" key="6">
    <source>
        <dbReference type="EMBL" id="QTH71140.1"/>
    </source>
</evidence>
<evidence type="ECO:0000313" key="7">
    <source>
        <dbReference type="Proteomes" id="UP000664904"/>
    </source>
</evidence>
<sequence length="374" mass="42665">MVNLLPTILYACMIGMTLLALLDVVRRPKEKQYQRLTGLLTLLLIHLAGELFIYSGAFVYAPSLAGFELPFRLLLGPALYFYAHASMSPNEKIDRRLIYFALSGPLVVCISLLPFIFMPSPTEKLALANPETRNPDLWQIAVFTCVTTTAIFITYTMLFLRFTFNLHNNHIQQLMERYSDIEKRSLDWLKSMLFVWGFIWSMYAIQYSLGALGWTLLGFEKVLPLCETFALALFIQSALNQKPLNESEKGLPETKQARTSLLSTKHMADIADKLTQAMQEDRLYLNEDLSLNKLSEHISESENHISETLSQFMHTNFFQFVNRFRIEEAKIALSVSKKLVTDIAFDVGFNSKSTFNAAFKKAVGMTPSAYRKNN</sequence>
<dbReference type="GO" id="GO:0003700">
    <property type="term" value="F:DNA-binding transcription factor activity"/>
    <property type="evidence" value="ECO:0007669"/>
    <property type="project" value="InterPro"/>
</dbReference>
<dbReference type="PROSITE" id="PS01124">
    <property type="entry name" value="HTH_ARAC_FAMILY_2"/>
    <property type="match status" value="1"/>
</dbReference>
<organism evidence="6 7">
    <name type="scientific">Pseudoalteromonas xiamenensis</name>
    <dbReference type="NCBI Taxonomy" id="882626"/>
    <lineage>
        <taxon>Bacteria</taxon>
        <taxon>Pseudomonadati</taxon>
        <taxon>Pseudomonadota</taxon>
        <taxon>Gammaproteobacteria</taxon>
        <taxon>Alteromonadales</taxon>
        <taxon>Pseudoalteromonadaceae</taxon>
        <taxon>Pseudoalteromonas</taxon>
    </lineage>
</organism>
<feature type="transmembrane region" description="Helical" evidence="4">
    <location>
        <begin position="97"/>
        <end position="117"/>
    </location>
</feature>
<dbReference type="InterPro" id="IPR018062">
    <property type="entry name" value="HTH_AraC-typ_CS"/>
</dbReference>
<dbReference type="PANTHER" id="PTHR43280:SF29">
    <property type="entry name" value="ARAC-FAMILY TRANSCRIPTIONAL REGULATOR"/>
    <property type="match status" value="1"/>
</dbReference>
<keyword evidence="1" id="KW-0805">Transcription regulation</keyword>
<dbReference type="KEGG" id="pxi:J5O05_15165"/>
<dbReference type="GO" id="GO:0043565">
    <property type="term" value="F:sequence-specific DNA binding"/>
    <property type="evidence" value="ECO:0007669"/>
    <property type="project" value="InterPro"/>
</dbReference>
<keyword evidence="4" id="KW-0472">Membrane</keyword>
<dbReference type="EMBL" id="CP072133">
    <property type="protein sequence ID" value="QTH71140.1"/>
    <property type="molecule type" value="Genomic_DNA"/>
</dbReference>
<reference evidence="6" key="1">
    <citation type="submission" date="2021-03" db="EMBL/GenBank/DDBJ databases">
        <title>Complete Genome of Pseudoalteromonas xiamenensis STKMTI.2, a new potential marine bacterium producing anti-Vibrio compounds.</title>
        <authorList>
            <person name="Handayani D.P."/>
            <person name="Isnansetyo A."/>
            <person name="Istiqomah I."/>
            <person name="Jumina J."/>
        </authorList>
    </citation>
    <scope>NUCLEOTIDE SEQUENCE</scope>
    <source>
        <strain evidence="6">STKMTI.2</strain>
    </source>
</reference>
<keyword evidence="7" id="KW-1185">Reference proteome</keyword>
<dbReference type="PRINTS" id="PR00032">
    <property type="entry name" value="HTHARAC"/>
</dbReference>
<feature type="transmembrane region" description="Helical" evidence="4">
    <location>
        <begin position="37"/>
        <end position="57"/>
    </location>
</feature>
<evidence type="ECO:0000256" key="1">
    <source>
        <dbReference type="ARBA" id="ARBA00023015"/>
    </source>
</evidence>
<feature type="transmembrane region" description="Helical" evidence="4">
    <location>
        <begin position="69"/>
        <end position="85"/>
    </location>
</feature>
<name>A0A975HMJ2_9GAMM</name>
<dbReference type="InterPro" id="IPR020449">
    <property type="entry name" value="Tscrpt_reg_AraC-type_HTH"/>
</dbReference>
<dbReference type="SMART" id="SM00342">
    <property type="entry name" value="HTH_ARAC"/>
    <property type="match status" value="1"/>
</dbReference>
<keyword evidence="2" id="KW-0238">DNA-binding</keyword>
<feature type="transmembrane region" description="Helical" evidence="4">
    <location>
        <begin position="137"/>
        <end position="160"/>
    </location>
</feature>
<keyword evidence="3" id="KW-0804">Transcription</keyword>
<feature type="transmembrane region" description="Helical" evidence="4">
    <location>
        <begin position="193"/>
        <end position="216"/>
    </location>
</feature>
<dbReference type="Proteomes" id="UP000664904">
    <property type="component" value="Chromosome"/>
</dbReference>
<dbReference type="AlphaFoldDB" id="A0A975HMJ2"/>
<accession>A0A975HMJ2</accession>
<dbReference type="InterPro" id="IPR018060">
    <property type="entry name" value="HTH_AraC"/>
</dbReference>
<dbReference type="PROSITE" id="PS00041">
    <property type="entry name" value="HTH_ARAC_FAMILY_1"/>
    <property type="match status" value="1"/>
</dbReference>
<dbReference type="RefSeq" id="WP_208842781.1">
    <property type="nucleotide sequence ID" value="NZ_CP072133.1"/>
</dbReference>
<dbReference type="Gene3D" id="1.10.10.60">
    <property type="entry name" value="Homeodomain-like"/>
    <property type="match status" value="2"/>
</dbReference>
<gene>
    <name evidence="6" type="ORF">J5O05_15165</name>
</gene>
<keyword evidence="4" id="KW-0812">Transmembrane</keyword>
<protein>
    <submittedName>
        <fullName evidence="6">Helix-turn-helix transcriptional regulator</fullName>
    </submittedName>
</protein>
<evidence type="ECO:0000256" key="4">
    <source>
        <dbReference type="SAM" id="Phobius"/>
    </source>
</evidence>
<evidence type="ECO:0000259" key="5">
    <source>
        <dbReference type="PROSITE" id="PS01124"/>
    </source>
</evidence>